<dbReference type="PANTHER" id="PTHR31589:SF110">
    <property type="entry name" value="PROTEIN, PUTATIVE (DUF239)-RELATED"/>
    <property type="match status" value="1"/>
</dbReference>
<gene>
    <name evidence="6" type="primary">A02p041300.1_BraROA</name>
    <name evidence="6" type="ORF">IGI04_007528</name>
</gene>
<feature type="domain" description="Neprosin PEP catalytic" evidence="5">
    <location>
        <begin position="131"/>
        <end position="337"/>
    </location>
</feature>
<evidence type="ECO:0000256" key="2">
    <source>
        <dbReference type="ARBA" id="ARBA00023015"/>
    </source>
</evidence>
<dbReference type="PROSITE" id="PS52045">
    <property type="entry name" value="NEPROSIN_PEP_CD"/>
    <property type="match status" value="1"/>
</dbReference>
<protein>
    <recommendedName>
        <fullName evidence="5">Neprosin PEP catalytic domain-containing protein</fullName>
    </recommendedName>
</protein>
<dbReference type="InterPro" id="IPR004314">
    <property type="entry name" value="Neprosin"/>
</dbReference>
<evidence type="ECO:0000313" key="6">
    <source>
        <dbReference type="EMBL" id="KAG5411209.1"/>
    </source>
</evidence>
<organism evidence="6 7">
    <name type="scientific">Brassica rapa subsp. trilocularis</name>
    <dbReference type="NCBI Taxonomy" id="1813537"/>
    <lineage>
        <taxon>Eukaryota</taxon>
        <taxon>Viridiplantae</taxon>
        <taxon>Streptophyta</taxon>
        <taxon>Embryophyta</taxon>
        <taxon>Tracheophyta</taxon>
        <taxon>Spermatophyta</taxon>
        <taxon>Magnoliopsida</taxon>
        <taxon>eudicotyledons</taxon>
        <taxon>Gunneridae</taxon>
        <taxon>Pentapetalae</taxon>
        <taxon>rosids</taxon>
        <taxon>malvids</taxon>
        <taxon>Brassicales</taxon>
        <taxon>Brassicaceae</taxon>
        <taxon>Brassiceae</taxon>
        <taxon>Brassica</taxon>
    </lineage>
</organism>
<dbReference type="NCBIfam" id="TIGR01557">
    <property type="entry name" value="myb_SHAQKYF"/>
    <property type="match status" value="1"/>
</dbReference>
<comment type="caution">
    <text evidence="6">The sequence shown here is derived from an EMBL/GenBank/DDBJ whole genome shotgun (WGS) entry which is preliminary data.</text>
</comment>
<reference evidence="6 7" key="1">
    <citation type="submission" date="2021-03" db="EMBL/GenBank/DDBJ databases">
        <authorList>
            <person name="King G.J."/>
            <person name="Bancroft I."/>
            <person name="Baten A."/>
            <person name="Bloomfield J."/>
            <person name="Borpatragohain P."/>
            <person name="He Z."/>
            <person name="Irish N."/>
            <person name="Irwin J."/>
            <person name="Liu K."/>
            <person name="Mauleon R.P."/>
            <person name="Moore J."/>
            <person name="Morris R."/>
            <person name="Ostergaard L."/>
            <person name="Wang B."/>
            <person name="Wells R."/>
        </authorList>
    </citation>
    <scope>NUCLEOTIDE SEQUENCE [LARGE SCALE GENOMIC DNA]</scope>
    <source>
        <strain evidence="6">R-o-18</strain>
        <tissue evidence="6">Leaf</tissue>
    </source>
</reference>
<dbReference type="SUPFAM" id="SSF46689">
    <property type="entry name" value="Homeodomain-like"/>
    <property type="match status" value="1"/>
</dbReference>
<evidence type="ECO:0000259" key="5">
    <source>
        <dbReference type="PROSITE" id="PS52045"/>
    </source>
</evidence>
<keyword evidence="2" id="KW-0805">Transcription regulation</keyword>
<accession>A0ABQ7NN80</accession>
<name>A0ABQ7NN80_BRACM</name>
<dbReference type="InterPro" id="IPR025521">
    <property type="entry name" value="Neprosin_propep"/>
</dbReference>
<keyword evidence="7" id="KW-1185">Reference proteome</keyword>
<comment type="subcellular location">
    <subcellularLocation>
        <location evidence="1">Nucleus</location>
    </subcellularLocation>
</comment>
<dbReference type="Gene3D" id="1.10.10.60">
    <property type="entry name" value="Homeodomain-like"/>
    <property type="match status" value="1"/>
</dbReference>
<dbReference type="PANTHER" id="PTHR31589">
    <property type="entry name" value="PROTEIN, PUTATIVE (DUF239)-RELATED-RELATED"/>
    <property type="match status" value="1"/>
</dbReference>
<keyword evidence="4" id="KW-0539">Nucleus</keyword>
<dbReference type="Pfam" id="PF14365">
    <property type="entry name" value="Neprosin_AP"/>
    <property type="match status" value="1"/>
</dbReference>
<evidence type="ECO:0000256" key="1">
    <source>
        <dbReference type="ARBA" id="ARBA00004123"/>
    </source>
</evidence>
<evidence type="ECO:0000256" key="3">
    <source>
        <dbReference type="ARBA" id="ARBA00023163"/>
    </source>
</evidence>
<evidence type="ECO:0000313" key="7">
    <source>
        <dbReference type="Proteomes" id="UP000823674"/>
    </source>
</evidence>
<sequence>MTAPWLRWTTTLHACFVHAIELFGVLERATPKSVLELVKYLTLVHVLMSICVTVAMSTPVLTINSPDGDLIDCMKINDQQALQHPLLKHHKIQETPTGHMVQKGENSGWQVWHRSGACPRGSIPVRRSEDTIFQKNETYAIAYVKGKRKIYGTKATINVWDPIVEASGDFSLAQIWVASGSYETNDLNTIEAGWQVFPSKYGDAQPRVFTYWTDPISGNWWLAIGVDTFEPVGYWPAELFTTMSDHATMVEWGGEILYRNTSGLSTITQMGSGEFPEKGYRKSAYFCNLNVAEEHNSLQPVEDFNLQADHEELYTIMKSNTEACGNHFYFGGPGHGPVRSTAVRAAATFVFLFSAVLLVL</sequence>
<dbReference type="Gene3D" id="3.90.1320.10">
    <property type="entry name" value="Outer-capsid protein sigma 3, large lobe"/>
    <property type="match status" value="1"/>
</dbReference>
<dbReference type="EMBL" id="JADBGQ010000002">
    <property type="protein sequence ID" value="KAG5411209.1"/>
    <property type="molecule type" value="Genomic_DNA"/>
</dbReference>
<dbReference type="Proteomes" id="UP000823674">
    <property type="component" value="Chromosome A02"/>
</dbReference>
<keyword evidence="3" id="KW-0804">Transcription</keyword>
<dbReference type="InterPro" id="IPR053168">
    <property type="entry name" value="Glutamic_endopeptidase"/>
</dbReference>
<dbReference type="InterPro" id="IPR006447">
    <property type="entry name" value="Myb_dom_plants"/>
</dbReference>
<proteinExistence type="predicted"/>
<dbReference type="InterPro" id="IPR009057">
    <property type="entry name" value="Homeodomain-like_sf"/>
</dbReference>
<evidence type="ECO:0000256" key="4">
    <source>
        <dbReference type="ARBA" id="ARBA00023242"/>
    </source>
</evidence>
<dbReference type="Pfam" id="PF03080">
    <property type="entry name" value="Neprosin"/>
    <property type="match status" value="2"/>
</dbReference>